<proteinExistence type="predicted"/>
<evidence type="ECO:0000313" key="3">
    <source>
        <dbReference type="EMBL" id="CAI6272922.1"/>
    </source>
</evidence>
<dbReference type="EMBL" id="CAOQHR010000001">
    <property type="protein sequence ID" value="CAI6272922.1"/>
    <property type="molecule type" value="Genomic_DNA"/>
</dbReference>
<feature type="transmembrane region" description="Helical" evidence="2">
    <location>
        <begin position="266"/>
        <end position="284"/>
    </location>
</feature>
<protein>
    <submittedName>
        <fullName evidence="3">Uncharacterized protein</fullName>
    </submittedName>
</protein>
<keyword evidence="2" id="KW-0472">Membrane</keyword>
<name>A0A9W4U5X8_9PLEO</name>
<comment type="caution">
    <text evidence="3">The sequence shown here is derived from an EMBL/GenBank/DDBJ whole genome shotgun (WGS) entry which is preliminary data.</text>
</comment>
<keyword evidence="4" id="KW-1185">Reference proteome</keyword>
<feature type="transmembrane region" description="Helical" evidence="2">
    <location>
        <begin position="233"/>
        <end position="254"/>
    </location>
</feature>
<reference evidence="3" key="1">
    <citation type="submission" date="2023-01" db="EMBL/GenBank/DDBJ databases">
        <authorList>
            <person name="Van Ghelder C."/>
            <person name="Rancurel C."/>
        </authorList>
    </citation>
    <scope>NUCLEOTIDE SEQUENCE</scope>
    <source>
        <strain evidence="3">CNCM I-4278</strain>
    </source>
</reference>
<evidence type="ECO:0000313" key="4">
    <source>
        <dbReference type="Proteomes" id="UP001152607"/>
    </source>
</evidence>
<dbReference type="OrthoDB" id="3795611at2759"/>
<keyword evidence="2" id="KW-0812">Transmembrane</keyword>
<sequence length="324" mass="35958">MGNPEMPPRTRSDLISENRLGSGTPSRADLLISLINNRQFITDNFTSANFAEVDVRPRFQRLRYIRATFVIHLVKGVERAWDDLQNDVTSGRVQHTGESTVERFNSLILDIDQALKWDSENRADDSQAAEADVPDSYFMDKVVRRYMSKIGTNICAPNAEPNTFYGKIGDPISPDFSTIRGSPSDPVRRVILDKLTVPFYHYVLWPLEKSYAWLLGREQPVWSAQLEGRTLDVLVATLTTLISASCLAGSVGLLYKLQSKPGPDRIVAAFFASVVCAIPAAFLGEMMGKVSVLLAGIWAVLTVIVFYSDQNAVVRPGSVIPFNV</sequence>
<feature type="transmembrane region" description="Helical" evidence="2">
    <location>
        <begin position="290"/>
        <end position="308"/>
    </location>
</feature>
<dbReference type="Proteomes" id="UP001152607">
    <property type="component" value="Unassembled WGS sequence"/>
</dbReference>
<accession>A0A9W4U5X8</accession>
<feature type="region of interest" description="Disordered" evidence="1">
    <location>
        <begin position="1"/>
        <end position="21"/>
    </location>
</feature>
<organism evidence="3 4">
    <name type="scientific">Periconia digitata</name>
    <dbReference type="NCBI Taxonomy" id="1303443"/>
    <lineage>
        <taxon>Eukaryota</taxon>
        <taxon>Fungi</taxon>
        <taxon>Dikarya</taxon>
        <taxon>Ascomycota</taxon>
        <taxon>Pezizomycotina</taxon>
        <taxon>Dothideomycetes</taxon>
        <taxon>Pleosporomycetidae</taxon>
        <taxon>Pleosporales</taxon>
        <taxon>Massarineae</taxon>
        <taxon>Periconiaceae</taxon>
        <taxon>Periconia</taxon>
    </lineage>
</organism>
<evidence type="ECO:0000256" key="1">
    <source>
        <dbReference type="SAM" id="MobiDB-lite"/>
    </source>
</evidence>
<keyword evidence="2" id="KW-1133">Transmembrane helix</keyword>
<evidence type="ECO:0000256" key="2">
    <source>
        <dbReference type="SAM" id="Phobius"/>
    </source>
</evidence>
<gene>
    <name evidence="3" type="ORF">PDIGIT_LOCUS1795</name>
</gene>
<dbReference type="AlphaFoldDB" id="A0A9W4U5X8"/>